<dbReference type="Pfam" id="PF00881">
    <property type="entry name" value="Nitroreductase"/>
    <property type="match status" value="1"/>
</dbReference>
<dbReference type="SUPFAM" id="SSF55469">
    <property type="entry name" value="FMN-dependent nitroreductase-like"/>
    <property type="match status" value="1"/>
</dbReference>
<evidence type="ECO:0000256" key="1">
    <source>
        <dbReference type="ARBA" id="ARBA00008366"/>
    </source>
</evidence>
<keyword evidence="4 5" id="KW-0560">Oxidoreductase</keyword>
<name>A0A381EBJ0_9GAMM</name>
<dbReference type="InterPro" id="IPR029479">
    <property type="entry name" value="Nitroreductase"/>
</dbReference>
<keyword evidence="3 5" id="KW-0288">FMN</keyword>
<gene>
    <name evidence="7" type="primary">frp</name>
    <name evidence="7" type="ORF">NCTC13294_01802</name>
</gene>
<dbReference type="PANTHER" id="PTHR43425:SF2">
    <property type="entry name" value="OXYGEN-INSENSITIVE NADPH NITROREDUCTASE"/>
    <property type="match status" value="1"/>
</dbReference>
<dbReference type="PIRSF" id="PIRSF005426">
    <property type="entry name" value="Frp"/>
    <property type="match status" value="1"/>
</dbReference>
<dbReference type="Gene3D" id="3.40.109.10">
    <property type="entry name" value="NADH Oxidase"/>
    <property type="match status" value="1"/>
</dbReference>
<keyword evidence="8" id="KW-1185">Reference proteome</keyword>
<dbReference type="EMBL" id="UFUW01000001">
    <property type="protein sequence ID" value="SUX24310.1"/>
    <property type="molecule type" value="Genomic_DNA"/>
</dbReference>
<evidence type="ECO:0000256" key="5">
    <source>
        <dbReference type="PIRNR" id="PIRNR005426"/>
    </source>
</evidence>
<dbReference type="AlphaFoldDB" id="A0A381EBJ0"/>
<dbReference type="InterPro" id="IPR000415">
    <property type="entry name" value="Nitroreductase-like"/>
</dbReference>
<dbReference type="NCBIfam" id="NF008033">
    <property type="entry name" value="PRK10765.1"/>
    <property type="match status" value="1"/>
</dbReference>
<dbReference type="CDD" id="cd02146">
    <property type="entry name" value="NfsA-like"/>
    <property type="match status" value="1"/>
</dbReference>
<reference evidence="7 8" key="1">
    <citation type="submission" date="2018-06" db="EMBL/GenBank/DDBJ databases">
        <authorList>
            <consortium name="Pathogen Informatics"/>
            <person name="Doyle S."/>
        </authorList>
    </citation>
    <scope>NUCLEOTIDE SEQUENCE [LARGE SCALE GENOMIC DNA]</scope>
    <source>
        <strain evidence="7 8">NCTC13294</strain>
    </source>
</reference>
<protein>
    <submittedName>
        <fullName evidence="7">NADPH-flavin oxidoreductase</fullName>
        <ecNumber evidence="7">1.6.99.-</ecNumber>
    </submittedName>
</protein>
<keyword evidence="5" id="KW-0521">NADP</keyword>
<evidence type="ECO:0000259" key="6">
    <source>
        <dbReference type="Pfam" id="PF00881"/>
    </source>
</evidence>
<evidence type="ECO:0000256" key="3">
    <source>
        <dbReference type="ARBA" id="ARBA00022643"/>
    </source>
</evidence>
<evidence type="ECO:0000313" key="8">
    <source>
        <dbReference type="Proteomes" id="UP000254572"/>
    </source>
</evidence>
<organism evidence="7 8">
    <name type="scientific">Cardiobacterium valvarum</name>
    <dbReference type="NCBI Taxonomy" id="194702"/>
    <lineage>
        <taxon>Bacteria</taxon>
        <taxon>Pseudomonadati</taxon>
        <taxon>Pseudomonadota</taxon>
        <taxon>Gammaproteobacteria</taxon>
        <taxon>Cardiobacteriales</taxon>
        <taxon>Cardiobacteriaceae</taxon>
        <taxon>Cardiobacterium</taxon>
    </lineage>
</organism>
<dbReference type="Proteomes" id="UP000254572">
    <property type="component" value="Unassembled WGS sequence"/>
</dbReference>
<dbReference type="RefSeq" id="WP_172542308.1">
    <property type="nucleotide sequence ID" value="NZ_JBHLZC010000002.1"/>
</dbReference>
<dbReference type="InterPro" id="IPR016446">
    <property type="entry name" value="Flavin_OxRdtase_Frp"/>
</dbReference>
<feature type="domain" description="Nitroreductase" evidence="6">
    <location>
        <begin position="14"/>
        <end position="163"/>
    </location>
</feature>
<evidence type="ECO:0000256" key="4">
    <source>
        <dbReference type="ARBA" id="ARBA00023002"/>
    </source>
</evidence>
<proteinExistence type="inferred from homology"/>
<accession>A0A381EBJ0</accession>
<dbReference type="GO" id="GO:0016491">
    <property type="term" value="F:oxidoreductase activity"/>
    <property type="evidence" value="ECO:0007669"/>
    <property type="project" value="UniProtKB-UniRule"/>
</dbReference>
<sequence length="242" mass="26568">MSIKSLPALETALAHRSIRKFSDKPVPPETLAALMDAGRMASTSNHLQCVSVIRITDAAIRAGIRRAASDMAYVTECPEFLLFCVDFHKHHLLLPEAQTDWAEALLIGAVDTGIMAQNVLLVAESLGLGGVYIGALRNDIAAVAELVGLPAHCLPLVGLCLGYPAQDPPVKPRLPQEVVLHENRYRDPDPQAFAVYDEELRAYYTARTGEARDWLDAVQNTLDQPLRPHVLAFLQAQGFIRR</sequence>
<comment type="similarity">
    <text evidence="1 5">Belongs to the flavin oxidoreductase frp family.</text>
</comment>
<evidence type="ECO:0000256" key="2">
    <source>
        <dbReference type="ARBA" id="ARBA00022630"/>
    </source>
</evidence>
<dbReference type="PANTHER" id="PTHR43425">
    <property type="entry name" value="OXYGEN-INSENSITIVE NADPH NITROREDUCTASE"/>
    <property type="match status" value="1"/>
</dbReference>
<keyword evidence="2 5" id="KW-0285">Flavoprotein</keyword>
<dbReference type="EC" id="1.6.99.-" evidence="7"/>
<evidence type="ECO:0000313" key="7">
    <source>
        <dbReference type="EMBL" id="SUX24310.1"/>
    </source>
</evidence>